<sequence>MHGPITNPGAPLGQTCGVGIPVGLCRAISSYVCSGYSRAQSRAKRFFIYERSGYSSAKRFVIFVCNGYRMAQRFVIYWIQQGPEGPEGQDSAKRFQGPEGPEDQEGQEGPEGQEGKEGPDGQEGQEGPEGQERFIINVCKVCYDGQDRAKRFDIYGQEKTLLNGDSRLIDTYLAEQTSSTYFFRRNK</sequence>
<dbReference type="EMBL" id="JAIWYP010000013">
    <property type="protein sequence ID" value="KAH3721417.1"/>
    <property type="molecule type" value="Genomic_DNA"/>
</dbReference>
<reference evidence="2" key="2">
    <citation type="submission" date="2020-11" db="EMBL/GenBank/DDBJ databases">
        <authorList>
            <person name="McCartney M.A."/>
            <person name="Auch B."/>
            <person name="Kono T."/>
            <person name="Mallez S."/>
            <person name="Becker A."/>
            <person name="Gohl D.M."/>
            <person name="Silverstein K.A.T."/>
            <person name="Koren S."/>
            <person name="Bechman K.B."/>
            <person name="Herman A."/>
            <person name="Abrahante J.E."/>
            <person name="Garbe J."/>
        </authorList>
    </citation>
    <scope>NUCLEOTIDE SEQUENCE</scope>
    <source>
        <strain evidence="2">Duluth1</strain>
        <tissue evidence="2">Whole animal</tissue>
    </source>
</reference>
<evidence type="ECO:0000256" key="1">
    <source>
        <dbReference type="SAM" id="MobiDB-lite"/>
    </source>
</evidence>
<feature type="region of interest" description="Disordered" evidence="1">
    <location>
        <begin position="85"/>
        <end position="129"/>
    </location>
</feature>
<keyword evidence="3" id="KW-1185">Reference proteome</keyword>
<proteinExistence type="predicted"/>
<dbReference type="AlphaFoldDB" id="A0A9D4CD13"/>
<accession>A0A9D4CD13</accession>
<evidence type="ECO:0000313" key="3">
    <source>
        <dbReference type="Proteomes" id="UP000828390"/>
    </source>
</evidence>
<reference evidence="2" key="1">
    <citation type="journal article" date="2019" name="bioRxiv">
        <title>The Genome of the Zebra Mussel, Dreissena polymorpha: A Resource for Invasive Species Research.</title>
        <authorList>
            <person name="McCartney M.A."/>
            <person name="Auch B."/>
            <person name="Kono T."/>
            <person name="Mallez S."/>
            <person name="Zhang Y."/>
            <person name="Obille A."/>
            <person name="Becker A."/>
            <person name="Abrahante J.E."/>
            <person name="Garbe J."/>
            <person name="Badalamenti J.P."/>
            <person name="Herman A."/>
            <person name="Mangelson H."/>
            <person name="Liachko I."/>
            <person name="Sullivan S."/>
            <person name="Sone E.D."/>
            <person name="Koren S."/>
            <person name="Silverstein K.A.T."/>
            <person name="Beckman K.B."/>
            <person name="Gohl D.M."/>
        </authorList>
    </citation>
    <scope>NUCLEOTIDE SEQUENCE</scope>
    <source>
        <strain evidence="2">Duluth1</strain>
        <tissue evidence="2">Whole animal</tissue>
    </source>
</reference>
<dbReference type="Proteomes" id="UP000828390">
    <property type="component" value="Unassembled WGS sequence"/>
</dbReference>
<protein>
    <recommendedName>
        <fullName evidence="4">Collagen triple helix repeat protein</fullName>
    </recommendedName>
</protein>
<evidence type="ECO:0008006" key="4">
    <source>
        <dbReference type="Google" id="ProtNLM"/>
    </source>
</evidence>
<organism evidence="2 3">
    <name type="scientific">Dreissena polymorpha</name>
    <name type="common">Zebra mussel</name>
    <name type="synonym">Mytilus polymorpha</name>
    <dbReference type="NCBI Taxonomy" id="45954"/>
    <lineage>
        <taxon>Eukaryota</taxon>
        <taxon>Metazoa</taxon>
        <taxon>Spiralia</taxon>
        <taxon>Lophotrochozoa</taxon>
        <taxon>Mollusca</taxon>
        <taxon>Bivalvia</taxon>
        <taxon>Autobranchia</taxon>
        <taxon>Heteroconchia</taxon>
        <taxon>Euheterodonta</taxon>
        <taxon>Imparidentia</taxon>
        <taxon>Neoheterodontei</taxon>
        <taxon>Myida</taxon>
        <taxon>Dreissenoidea</taxon>
        <taxon>Dreissenidae</taxon>
        <taxon>Dreissena</taxon>
    </lineage>
</organism>
<comment type="caution">
    <text evidence="2">The sequence shown here is derived from an EMBL/GenBank/DDBJ whole genome shotgun (WGS) entry which is preliminary data.</text>
</comment>
<evidence type="ECO:0000313" key="2">
    <source>
        <dbReference type="EMBL" id="KAH3721417.1"/>
    </source>
</evidence>
<name>A0A9D4CD13_DREPO</name>
<gene>
    <name evidence="2" type="ORF">DPMN_064340</name>
</gene>